<comment type="caution">
    <text evidence="8">Lacks conserved residue(s) required for the propagation of feature annotation.</text>
</comment>
<keyword evidence="7" id="KW-0812">Transmembrane</keyword>
<dbReference type="InterPro" id="IPR019756">
    <property type="entry name" value="Pept_S26A_signal_pept_1_Ser-AS"/>
</dbReference>
<comment type="subcellular location">
    <subcellularLocation>
        <location evidence="8">Membrane</location>
        <topology evidence="8">Multi-pass membrane protein</topology>
    </subcellularLocation>
</comment>
<dbReference type="InterPro" id="IPR019758">
    <property type="entry name" value="Pept_S26A_signal_pept_1_CS"/>
</dbReference>
<dbReference type="PROSITE" id="PS00761">
    <property type="entry name" value="SPASE_I_3"/>
    <property type="match status" value="1"/>
</dbReference>
<dbReference type="PANTHER" id="PTHR43390:SF1">
    <property type="entry name" value="CHLOROPLAST PROCESSING PEPTIDASE"/>
    <property type="match status" value="1"/>
</dbReference>
<dbReference type="EMBL" id="BAABFL010000065">
    <property type="protein sequence ID" value="GAA4648374.1"/>
    <property type="molecule type" value="Genomic_DNA"/>
</dbReference>
<accession>A0ABP8UYY6</accession>
<keyword evidence="7" id="KW-0472">Membrane</keyword>
<dbReference type="PROSITE" id="PS00760">
    <property type="entry name" value="SPASE_I_2"/>
    <property type="match status" value="1"/>
</dbReference>
<evidence type="ECO:0000256" key="5">
    <source>
        <dbReference type="ARBA" id="ARBA00022670"/>
    </source>
</evidence>
<dbReference type="InterPro" id="IPR019757">
    <property type="entry name" value="Pept_S26A_signal_pept_1_Lys-AS"/>
</dbReference>
<evidence type="ECO:0000256" key="1">
    <source>
        <dbReference type="ARBA" id="ARBA00000677"/>
    </source>
</evidence>
<keyword evidence="6 7" id="KW-0378">Hydrolase</keyword>
<dbReference type="NCBIfam" id="TIGR02227">
    <property type="entry name" value="sigpep_I_bact"/>
    <property type="match status" value="1"/>
</dbReference>
<dbReference type="InterPro" id="IPR036286">
    <property type="entry name" value="LexA/Signal_pep-like_sf"/>
</dbReference>
<dbReference type="InterPro" id="IPR019533">
    <property type="entry name" value="Peptidase_S26"/>
</dbReference>
<comment type="caution">
    <text evidence="10">The sequence shown here is derived from an EMBL/GenBank/DDBJ whole genome shotgun (WGS) entry which is preliminary data.</text>
</comment>
<evidence type="ECO:0000259" key="9">
    <source>
        <dbReference type="Pfam" id="PF10502"/>
    </source>
</evidence>
<dbReference type="Proteomes" id="UP001500604">
    <property type="component" value="Unassembled WGS sequence"/>
</dbReference>
<evidence type="ECO:0000256" key="8">
    <source>
        <dbReference type="RuleBase" id="RU362042"/>
    </source>
</evidence>
<name>A0ABP8UYY6_9GAMM</name>
<evidence type="ECO:0000256" key="4">
    <source>
        <dbReference type="ARBA" id="ARBA00019232"/>
    </source>
</evidence>
<evidence type="ECO:0000256" key="3">
    <source>
        <dbReference type="ARBA" id="ARBA00013208"/>
    </source>
</evidence>
<feature type="transmembrane region" description="Helical" evidence="7">
    <location>
        <begin position="6"/>
        <end position="28"/>
    </location>
</feature>
<comment type="catalytic activity">
    <reaction evidence="1 7">
        <text>Cleavage of hydrophobic, N-terminal signal or leader sequences from secreted and periplasmic proteins.</text>
        <dbReference type="EC" id="3.4.21.89"/>
    </reaction>
</comment>
<dbReference type="SUPFAM" id="SSF51306">
    <property type="entry name" value="LexA/Signal peptidase"/>
    <property type="match status" value="1"/>
</dbReference>
<keyword evidence="7" id="KW-1133">Transmembrane helix</keyword>
<evidence type="ECO:0000256" key="2">
    <source>
        <dbReference type="ARBA" id="ARBA00009370"/>
    </source>
</evidence>
<sequence>MDFNFPLILVIAVFASGLIGLIDILVLAPRRRTAVASYREQVEEADEETLSRLSREPGMVETAKSVFPVLFVVLVLRSFLYEPFQIPSGSMIPTLQVGDFILVNKYTYGLRLPVIGTKVVAVNEPQRGDVMVFKEPMNPNINFIKRVIGVPGDKIEYRNKTLYVNDEKVPETFVAELRDDFEPRLGRNLVYRIYEETIGDTSHQIRKDMDIENRLPQTEWTVPEGQYFVMGDNRDRSNDSRYWGFVPEANIVGKAVYIWMHWPSWFDLPNLKNNGSII</sequence>
<dbReference type="PRINTS" id="PR00727">
    <property type="entry name" value="LEADERPTASE"/>
</dbReference>
<dbReference type="Gene3D" id="2.10.109.10">
    <property type="entry name" value="Umud Fragment, subunit A"/>
    <property type="match status" value="1"/>
</dbReference>
<keyword evidence="5 7" id="KW-0645">Protease</keyword>
<dbReference type="CDD" id="cd06530">
    <property type="entry name" value="S26_SPase_I"/>
    <property type="match status" value="1"/>
</dbReference>
<dbReference type="RefSeq" id="WP_345193962.1">
    <property type="nucleotide sequence ID" value="NZ_BAABFL010000065.1"/>
</dbReference>
<dbReference type="PANTHER" id="PTHR43390">
    <property type="entry name" value="SIGNAL PEPTIDASE I"/>
    <property type="match status" value="1"/>
</dbReference>
<evidence type="ECO:0000313" key="10">
    <source>
        <dbReference type="EMBL" id="GAA4648374.1"/>
    </source>
</evidence>
<comment type="similarity">
    <text evidence="2 8">Belongs to the peptidase S26 family.</text>
</comment>
<protein>
    <recommendedName>
        <fullName evidence="4 7">Signal peptidase I</fullName>
        <ecNumber evidence="3 7">3.4.21.89</ecNumber>
    </recommendedName>
</protein>
<organism evidence="10 11">
    <name type="scientific">Kistimonas scapharcae</name>
    <dbReference type="NCBI Taxonomy" id="1036133"/>
    <lineage>
        <taxon>Bacteria</taxon>
        <taxon>Pseudomonadati</taxon>
        <taxon>Pseudomonadota</taxon>
        <taxon>Gammaproteobacteria</taxon>
        <taxon>Oceanospirillales</taxon>
        <taxon>Endozoicomonadaceae</taxon>
        <taxon>Kistimonas</taxon>
    </lineage>
</organism>
<dbReference type="PROSITE" id="PS00501">
    <property type="entry name" value="SPASE_I_1"/>
    <property type="match status" value="1"/>
</dbReference>
<dbReference type="InterPro" id="IPR000223">
    <property type="entry name" value="Pept_S26A_signal_pept_1"/>
</dbReference>
<proteinExistence type="inferred from homology"/>
<keyword evidence="11" id="KW-1185">Reference proteome</keyword>
<evidence type="ECO:0000313" key="11">
    <source>
        <dbReference type="Proteomes" id="UP001500604"/>
    </source>
</evidence>
<feature type="domain" description="Peptidase S26" evidence="9">
    <location>
        <begin position="60"/>
        <end position="259"/>
    </location>
</feature>
<dbReference type="EC" id="3.4.21.89" evidence="3 7"/>
<evidence type="ECO:0000256" key="7">
    <source>
        <dbReference type="RuleBase" id="RU003993"/>
    </source>
</evidence>
<gene>
    <name evidence="10" type="primary">lepB</name>
    <name evidence="10" type="ORF">GCM10023116_06410</name>
</gene>
<reference evidence="11" key="1">
    <citation type="journal article" date="2019" name="Int. J. Syst. Evol. Microbiol.">
        <title>The Global Catalogue of Microorganisms (GCM) 10K type strain sequencing project: providing services to taxonomists for standard genome sequencing and annotation.</title>
        <authorList>
            <consortium name="The Broad Institute Genomics Platform"/>
            <consortium name="The Broad Institute Genome Sequencing Center for Infectious Disease"/>
            <person name="Wu L."/>
            <person name="Ma J."/>
        </authorList>
    </citation>
    <scope>NUCLEOTIDE SEQUENCE [LARGE SCALE GENOMIC DNA]</scope>
    <source>
        <strain evidence="11">JCM 17805</strain>
    </source>
</reference>
<dbReference type="Pfam" id="PF10502">
    <property type="entry name" value="Peptidase_S26"/>
    <property type="match status" value="1"/>
</dbReference>
<evidence type="ECO:0000256" key="6">
    <source>
        <dbReference type="ARBA" id="ARBA00022801"/>
    </source>
</evidence>